<evidence type="ECO:0000313" key="2">
    <source>
        <dbReference type="EMBL" id="KAJ8896233.1"/>
    </source>
</evidence>
<dbReference type="InterPro" id="IPR025398">
    <property type="entry name" value="DUF4371"/>
</dbReference>
<dbReference type="PANTHER" id="PTHR45749">
    <property type="match status" value="1"/>
</dbReference>
<dbReference type="PANTHER" id="PTHR45749:SF21">
    <property type="entry name" value="DUF4371 DOMAIN-CONTAINING PROTEIN"/>
    <property type="match status" value="1"/>
</dbReference>
<feature type="domain" description="DUF4371" evidence="1">
    <location>
        <begin position="24"/>
        <end position="144"/>
    </location>
</feature>
<sequence length="190" mass="21101">MVILRFRIDSGDEILRQNSYTCGGNASYTSPDIQNQIIDACKEVILQQIVNRINASECFSILANETTDVKGIEQLSLCARYVNNTESVYVIRENFVRFVPVHDVRGSALASTIPTTLKNVDLNLDYLYYQGYDGAASMSGRLQGCQSVIRQSYPTAVNVYCANHSLNLALTQACSLPEIRNYIGTVKEVV</sequence>
<accession>A0ABQ9IHR4</accession>
<keyword evidence="3" id="KW-1185">Reference proteome</keyword>
<proteinExistence type="predicted"/>
<organism evidence="2 3">
    <name type="scientific">Dryococelus australis</name>
    <dbReference type="NCBI Taxonomy" id="614101"/>
    <lineage>
        <taxon>Eukaryota</taxon>
        <taxon>Metazoa</taxon>
        <taxon>Ecdysozoa</taxon>
        <taxon>Arthropoda</taxon>
        <taxon>Hexapoda</taxon>
        <taxon>Insecta</taxon>
        <taxon>Pterygota</taxon>
        <taxon>Neoptera</taxon>
        <taxon>Polyneoptera</taxon>
        <taxon>Phasmatodea</taxon>
        <taxon>Verophasmatodea</taxon>
        <taxon>Anareolatae</taxon>
        <taxon>Phasmatidae</taxon>
        <taxon>Eurycanthinae</taxon>
        <taxon>Dryococelus</taxon>
    </lineage>
</organism>
<reference evidence="2 3" key="1">
    <citation type="submission" date="2023-02" db="EMBL/GenBank/DDBJ databases">
        <title>LHISI_Scaffold_Assembly.</title>
        <authorList>
            <person name="Stuart O.P."/>
            <person name="Cleave R."/>
            <person name="Magrath M.J.L."/>
            <person name="Mikheyev A.S."/>
        </authorList>
    </citation>
    <scope>NUCLEOTIDE SEQUENCE [LARGE SCALE GENOMIC DNA]</scope>
    <source>
        <strain evidence="2">Daus_M_001</strain>
        <tissue evidence="2">Leg muscle</tissue>
    </source>
</reference>
<name>A0ABQ9IHR4_9NEOP</name>
<protein>
    <recommendedName>
        <fullName evidence="1">DUF4371 domain-containing protein</fullName>
    </recommendedName>
</protein>
<dbReference type="EMBL" id="JARBHB010000001">
    <property type="protein sequence ID" value="KAJ8896233.1"/>
    <property type="molecule type" value="Genomic_DNA"/>
</dbReference>
<gene>
    <name evidence="2" type="ORF">PR048_001576</name>
</gene>
<dbReference type="Proteomes" id="UP001159363">
    <property type="component" value="Chromosome 1"/>
</dbReference>
<evidence type="ECO:0000259" key="1">
    <source>
        <dbReference type="Pfam" id="PF14291"/>
    </source>
</evidence>
<dbReference type="Pfam" id="PF14291">
    <property type="entry name" value="DUF4371"/>
    <property type="match status" value="1"/>
</dbReference>
<evidence type="ECO:0000313" key="3">
    <source>
        <dbReference type="Proteomes" id="UP001159363"/>
    </source>
</evidence>
<comment type="caution">
    <text evidence="2">The sequence shown here is derived from an EMBL/GenBank/DDBJ whole genome shotgun (WGS) entry which is preliminary data.</text>
</comment>